<dbReference type="SMART" id="SM00448">
    <property type="entry name" value="REC"/>
    <property type="match status" value="1"/>
</dbReference>
<keyword evidence="7" id="KW-1185">Reference proteome</keyword>
<accession>A0A8E2EUR8</accession>
<dbReference type="SMART" id="SM00388">
    <property type="entry name" value="HisKA"/>
    <property type="match status" value="1"/>
</dbReference>
<dbReference type="PROSITE" id="PS50109">
    <property type="entry name" value="HIS_KIN"/>
    <property type="match status" value="1"/>
</dbReference>
<dbReference type="InterPro" id="IPR036890">
    <property type="entry name" value="HATPase_C_sf"/>
</dbReference>
<dbReference type="SUPFAM" id="SSF55874">
    <property type="entry name" value="ATPase domain of HSP90 chaperone/DNA topoisomerase II/histidine kinase"/>
    <property type="match status" value="1"/>
</dbReference>
<protein>
    <submittedName>
        <fullName evidence="6">Uncharacterized protein</fullName>
    </submittedName>
</protein>
<dbReference type="PRINTS" id="PR00344">
    <property type="entry name" value="BCTRLSENSOR"/>
</dbReference>
<dbReference type="CDD" id="cd17546">
    <property type="entry name" value="REC_hyHK_CKI1_RcsC-like"/>
    <property type="match status" value="1"/>
</dbReference>
<dbReference type="EMBL" id="KV750329">
    <property type="protein sequence ID" value="OCL05287.1"/>
    <property type="molecule type" value="Genomic_DNA"/>
</dbReference>
<dbReference type="InterPro" id="IPR005467">
    <property type="entry name" value="His_kinase_dom"/>
</dbReference>
<dbReference type="InterPro" id="IPR003594">
    <property type="entry name" value="HATPase_dom"/>
</dbReference>
<dbReference type="PROSITE" id="PS50110">
    <property type="entry name" value="RESPONSE_REGULATORY"/>
    <property type="match status" value="1"/>
</dbReference>
<dbReference type="Pfam" id="PF00512">
    <property type="entry name" value="HisKA"/>
    <property type="match status" value="1"/>
</dbReference>
<dbReference type="InterPro" id="IPR011006">
    <property type="entry name" value="CheY-like_superfamily"/>
</dbReference>
<dbReference type="PANTHER" id="PTHR43719:SF11">
    <property type="entry name" value="HISTIDINE KINASE_RESPONSE REGULATOR, PUTATIVE-RELATED"/>
    <property type="match status" value="1"/>
</dbReference>
<organism evidence="6 7">
    <name type="scientific">Glonium stellatum</name>
    <dbReference type="NCBI Taxonomy" id="574774"/>
    <lineage>
        <taxon>Eukaryota</taxon>
        <taxon>Fungi</taxon>
        <taxon>Dikarya</taxon>
        <taxon>Ascomycota</taxon>
        <taxon>Pezizomycotina</taxon>
        <taxon>Dothideomycetes</taxon>
        <taxon>Pleosporomycetidae</taxon>
        <taxon>Gloniales</taxon>
        <taxon>Gloniaceae</taxon>
        <taxon>Glonium</taxon>
    </lineage>
</organism>
<proteinExistence type="predicted"/>
<dbReference type="Gene3D" id="3.30.565.10">
    <property type="entry name" value="Histidine kinase-like ATPase, C-terminal domain"/>
    <property type="match status" value="1"/>
</dbReference>
<dbReference type="AlphaFoldDB" id="A0A8E2EUR8"/>
<dbReference type="Proteomes" id="UP000250140">
    <property type="component" value="Unassembled WGS sequence"/>
</dbReference>
<evidence type="ECO:0000313" key="7">
    <source>
        <dbReference type="Proteomes" id="UP000250140"/>
    </source>
</evidence>
<feature type="modified residue" description="4-aspartylphosphate" evidence="2">
    <location>
        <position position="1088"/>
    </location>
</feature>
<dbReference type="InterPro" id="IPR036097">
    <property type="entry name" value="HisK_dim/P_sf"/>
</dbReference>
<feature type="domain" description="Response regulatory" evidence="5">
    <location>
        <begin position="1012"/>
        <end position="1158"/>
    </location>
</feature>
<evidence type="ECO:0000256" key="3">
    <source>
        <dbReference type="SAM" id="MobiDB-lite"/>
    </source>
</evidence>
<feature type="region of interest" description="Disordered" evidence="3">
    <location>
        <begin position="970"/>
        <end position="1011"/>
    </location>
</feature>
<dbReference type="Gene3D" id="3.40.50.2300">
    <property type="match status" value="1"/>
</dbReference>
<evidence type="ECO:0000259" key="5">
    <source>
        <dbReference type="PROSITE" id="PS50110"/>
    </source>
</evidence>
<keyword evidence="1 2" id="KW-0597">Phosphoprotein</keyword>
<dbReference type="SUPFAM" id="SSF55781">
    <property type="entry name" value="GAF domain-like"/>
    <property type="match status" value="1"/>
</dbReference>
<dbReference type="InterPro" id="IPR003661">
    <property type="entry name" value="HisK_dim/P_dom"/>
</dbReference>
<evidence type="ECO:0000256" key="2">
    <source>
        <dbReference type="PROSITE-ProRule" id="PRU00169"/>
    </source>
</evidence>
<evidence type="ECO:0000256" key="1">
    <source>
        <dbReference type="ARBA" id="ARBA00022553"/>
    </source>
</evidence>
<dbReference type="Pfam" id="PF00072">
    <property type="entry name" value="Response_reg"/>
    <property type="match status" value="1"/>
</dbReference>
<evidence type="ECO:0000259" key="4">
    <source>
        <dbReference type="PROSITE" id="PS50109"/>
    </source>
</evidence>
<dbReference type="FunFam" id="3.30.450.40:FF:000083">
    <property type="entry name" value="Sensor histidine kinase/response regulator, putative (AFU_orthologue AFUA_4G00660)"/>
    <property type="match status" value="1"/>
</dbReference>
<dbReference type="PANTHER" id="PTHR43719">
    <property type="entry name" value="TWO-COMPONENT HISTIDINE KINASE"/>
    <property type="match status" value="1"/>
</dbReference>
<dbReference type="InterPro" id="IPR001789">
    <property type="entry name" value="Sig_transdc_resp-reg_receiver"/>
</dbReference>
<dbReference type="SUPFAM" id="SSF52172">
    <property type="entry name" value="CheY-like"/>
    <property type="match status" value="1"/>
</dbReference>
<feature type="domain" description="Histidine kinase" evidence="4">
    <location>
        <begin position="499"/>
        <end position="765"/>
    </location>
</feature>
<dbReference type="CDD" id="cd00082">
    <property type="entry name" value="HisKA"/>
    <property type="match status" value="1"/>
</dbReference>
<dbReference type="GO" id="GO:0000155">
    <property type="term" value="F:phosphorelay sensor kinase activity"/>
    <property type="evidence" value="ECO:0007669"/>
    <property type="project" value="InterPro"/>
</dbReference>
<gene>
    <name evidence="6" type="ORF">AOQ84DRAFT_323190</name>
</gene>
<dbReference type="Pfam" id="PF02518">
    <property type="entry name" value="HATPase_c"/>
    <property type="match status" value="1"/>
</dbReference>
<name>A0A8E2EUR8_9PEZI</name>
<dbReference type="InterPro" id="IPR050956">
    <property type="entry name" value="2C_system_His_kinase"/>
</dbReference>
<dbReference type="FunFam" id="1.10.287.130:FF:000023">
    <property type="entry name" value="Sensor histidine kinase/response regulator, putative"/>
    <property type="match status" value="1"/>
</dbReference>
<dbReference type="SUPFAM" id="SSF47384">
    <property type="entry name" value="Homodimeric domain of signal transducing histidine kinase"/>
    <property type="match status" value="1"/>
</dbReference>
<dbReference type="OrthoDB" id="303614at2759"/>
<sequence length="1167" mass="128587">MISFFDRKNIYLLAEATRTLSLQTSTGIDPEDNLWWGTSILPKDNAICDYTVRLPVEYEKQQGGNSNDITALVINDLSLDERFKDKPYVTGKPYLRFYAGVPIRSPNGHNIGSYCVVDDKPREGISTVERAFMKDMAITVMRHLEMTKIKEDHRRGGIMVRGLGSFVKGKSSLKDLWPDPWDYTETILPTTPLVQSTLHTSPMATRRSTSSDDFIEIHRQSTSSPTHPPADSALGSDVLMPELERYKFVQVTHSVSQEDFSAENHLREESLTPDVKSTFKRASKIILEATEVDGAIFFDASIGTFGGLVEDAYEKEAQRKTSIANKLCDVLGSAFNEEIAATVGDQLAHHYPMTEAVLRDLLRHYPRGKVFNFDEEEFLLSGNGSSGDSPPVLQISHFLGEELLSAGGQRSSKPKPHDHEKMLHKIFPAARSLVLCPLWDSHRARWFAGAIVWSSDPMRVLTSELELSFFTAFGNSVMAEVAILDTKRADRAKGDFISSISHELRSPLHGILGSCELLGTTVADTFQANMTQTIETCGKTLLDTINHVLDFAKINSFANRSTKNQGTNAKSRDLATTASQKSDGLTLSSDVDLSALTEEVLETVFAGHNFQKSATDPFRTNCADARLDLPLVSIIVDITKADNWIFRTQPGAWRRVLMNLFGNALKYTCAGFIKIKLQACPSITDPSGKTSILKLTVSDSGKGISQEYLRDHLFHSFAQEDSLTQGTGLGLSIVHQIVTSLGGEVDVQSEKGVGTKVAVMCPLTRTHISSDTSPTLQGTELQDLINRTSGMKISLVGFDKESSFVTASNFQGKKTSALVGKSFEKICKDWFKMKIQPWIDSQPSSPDIYLTTEAEADLVKSRYVQKSELAGDLNIPQGPCRSPPVIVFCRVASPYCCAPNSVCPIALDQTFKCVSQPCGPRKLAKVLSSCLDSHAHHSRKLSDDLTQIQKPFTVLNIKDETTLKRHHNIQATDLDDPHSSRQTPVPISAPVTTLKRPSRPAATPPSSHRPLSILAVDDNPINLHLLRTFISKLHHRNTTATNGLEAVSLYKTSCPSTTPSLEYLTPSPTSPPLPTTTPLPHFDVVLMDINMPIMDGLEASRRIRAHERETGVRPVTIIAVTGHASAQAQQEAFTSGVNLFLTKPVVFKELEVVLRGVRNQEREAGDC</sequence>
<evidence type="ECO:0000313" key="6">
    <source>
        <dbReference type="EMBL" id="OCL05287.1"/>
    </source>
</evidence>
<dbReference type="SMART" id="SM00387">
    <property type="entry name" value="HATPase_c"/>
    <property type="match status" value="1"/>
</dbReference>
<feature type="compositionally biased region" description="Low complexity" evidence="3">
    <location>
        <begin position="999"/>
        <end position="1010"/>
    </location>
</feature>
<reference evidence="6 7" key="1">
    <citation type="journal article" date="2016" name="Nat. Commun.">
        <title>Ectomycorrhizal ecology is imprinted in the genome of the dominant symbiotic fungus Cenococcum geophilum.</title>
        <authorList>
            <consortium name="DOE Joint Genome Institute"/>
            <person name="Peter M."/>
            <person name="Kohler A."/>
            <person name="Ohm R.A."/>
            <person name="Kuo A."/>
            <person name="Krutzmann J."/>
            <person name="Morin E."/>
            <person name="Arend M."/>
            <person name="Barry K.W."/>
            <person name="Binder M."/>
            <person name="Choi C."/>
            <person name="Clum A."/>
            <person name="Copeland A."/>
            <person name="Grisel N."/>
            <person name="Haridas S."/>
            <person name="Kipfer T."/>
            <person name="LaButti K."/>
            <person name="Lindquist E."/>
            <person name="Lipzen A."/>
            <person name="Maire R."/>
            <person name="Meier B."/>
            <person name="Mihaltcheva S."/>
            <person name="Molinier V."/>
            <person name="Murat C."/>
            <person name="Poggeler S."/>
            <person name="Quandt C.A."/>
            <person name="Sperisen C."/>
            <person name="Tritt A."/>
            <person name="Tisserant E."/>
            <person name="Crous P.W."/>
            <person name="Henrissat B."/>
            <person name="Nehls U."/>
            <person name="Egli S."/>
            <person name="Spatafora J.W."/>
            <person name="Grigoriev I.V."/>
            <person name="Martin F.M."/>
        </authorList>
    </citation>
    <scope>NUCLEOTIDE SEQUENCE [LARGE SCALE GENOMIC DNA]</scope>
    <source>
        <strain evidence="6 7">CBS 207.34</strain>
    </source>
</reference>
<dbReference type="Gene3D" id="1.10.287.130">
    <property type="match status" value="1"/>
</dbReference>
<dbReference type="InterPro" id="IPR004358">
    <property type="entry name" value="Sig_transdc_His_kin-like_C"/>
</dbReference>